<comment type="caution">
    <text evidence="1">The sequence shown here is derived from an EMBL/GenBank/DDBJ whole genome shotgun (WGS) entry which is preliminary data.</text>
</comment>
<dbReference type="EMBL" id="BAABME010019360">
    <property type="protein sequence ID" value="GAA0156930.1"/>
    <property type="molecule type" value="Genomic_DNA"/>
</dbReference>
<gene>
    <name evidence="1" type="ORF">LIER_38369</name>
</gene>
<proteinExistence type="predicted"/>
<reference evidence="1 2" key="1">
    <citation type="submission" date="2024-01" db="EMBL/GenBank/DDBJ databases">
        <title>The complete chloroplast genome sequence of Lithospermum erythrorhizon: insights into the phylogenetic relationship among Boraginaceae species and the maternal lineages of purple gromwells.</title>
        <authorList>
            <person name="Okada T."/>
            <person name="Watanabe K."/>
        </authorList>
    </citation>
    <scope>NUCLEOTIDE SEQUENCE [LARGE SCALE GENOMIC DNA]</scope>
</reference>
<name>A0AAV3Q0B5_LITER</name>
<dbReference type="Proteomes" id="UP001454036">
    <property type="component" value="Unassembled WGS sequence"/>
</dbReference>
<keyword evidence="2" id="KW-1185">Reference proteome</keyword>
<organism evidence="1 2">
    <name type="scientific">Lithospermum erythrorhizon</name>
    <name type="common">Purple gromwell</name>
    <name type="synonym">Lithospermum officinale var. erythrorhizon</name>
    <dbReference type="NCBI Taxonomy" id="34254"/>
    <lineage>
        <taxon>Eukaryota</taxon>
        <taxon>Viridiplantae</taxon>
        <taxon>Streptophyta</taxon>
        <taxon>Embryophyta</taxon>
        <taxon>Tracheophyta</taxon>
        <taxon>Spermatophyta</taxon>
        <taxon>Magnoliopsida</taxon>
        <taxon>eudicotyledons</taxon>
        <taxon>Gunneridae</taxon>
        <taxon>Pentapetalae</taxon>
        <taxon>asterids</taxon>
        <taxon>lamiids</taxon>
        <taxon>Boraginales</taxon>
        <taxon>Boraginaceae</taxon>
        <taxon>Boraginoideae</taxon>
        <taxon>Lithospermeae</taxon>
        <taxon>Lithospermum</taxon>
    </lineage>
</organism>
<dbReference type="AlphaFoldDB" id="A0AAV3Q0B5"/>
<evidence type="ECO:0000313" key="2">
    <source>
        <dbReference type="Proteomes" id="UP001454036"/>
    </source>
</evidence>
<protein>
    <submittedName>
        <fullName evidence="1">Uncharacterized protein</fullName>
    </submittedName>
</protein>
<sequence>MAGQVDAKDSPFNDETFRIAYEKTKNYFSARIHYGGKLLANPIFYYDAGEVELFGYCDADTFEVGSVDAWAFRVGLRFGDLLHVYINILKLRVLMVCFKFLSLELILLDI</sequence>
<evidence type="ECO:0000313" key="1">
    <source>
        <dbReference type="EMBL" id="GAA0156930.1"/>
    </source>
</evidence>
<accession>A0AAV3Q0B5</accession>